<dbReference type="GO" id="GO:0005634">
    <property type="term" value="C:nucleus"/>
    <property type="evidence" value="ECO:0007669"/>
    <property type="project" value="UniProtKB-SubCell"/>
</dbReference>
<evidence type="ECO:0000259" key="7">
    <source>
        <dbReference type="SMART" id="SM00906"/>
    </source>
</evidence>
<dbReference type="GO" id="GO:0000981">
    <property type="term" value="F:DNA-binding transcription factor activity, RNA polymerase II-specific"/>
    <property type="evidence" value="ECO:0007669"/>
    <property type="project" value="InterPro"/>
</dbReference>
<evidence type="ECO:0000256" key="5">
    <source>
        <dbReference type="ARBA" id="ARBA00023242"/>
    </source>
</evidence>
<dbReference type="AlphaFoldDB" id="A0A0D6EIQ5"/>
<dbReference type="CDD" id="cd12148">
    <property type="entry name" value="fungal_TF_MHR"/>
    <property type="match status" value="1"/>
</dbReference>
<dbReference type="EMBL" id="CENE01000004">
    <property type="protein sequence ID" value="CEQ39776.1"/>
    <property type="molecule type" value="Genomic_DNA"/>
</dbReference>
<dbReference type="GO" id="GO:0003677">
    <property type="term" value="F:DNA binding"/>
    <property type="evidence" value="ECO:0007669"/>
    <property type="project" value="InterPro"/>
</dbReference>
<reference evidence="9" key="1">
    <citation type="submission" date="2015-02" db="EMBL/GenBank/DDBJ databases">
        <authorList>
            <person name="Gon?alves P."/>
        </authorList>
    </citation>
    <scope>NUCLEOTIDE SEQUENCE [LARGE SCALE GENOMIC DNA]</scope>
</reference>
<dbReference type="InterPro" id="IPR007219">
    <property type="entry name" value="XnlR_reg_dom"/>
</dbReference>
<feature type="region of interest" description="Disordered" evidence="6">
    <location>
        <begin position="62"/>
        <end position="245"/>
    </location>
</feature>
<feature type="compositionally biased region" description="Polar residues" evidence="6">
    <location>
        <begin position="8"/>
        <end position="29"/>
    </location>
</feature>
<feature type="domain" description="Xylanolytic transcriptional activator regulatory" evidence="7">
    <location>
        <begin position="562"/>
        <end position="663"/>
    </location>
</feature>
<keyword evidence="4" id="KW-0804">Transcription</keyword>
<evidence type="ECO:0000256" key="3">
    <source>
        <dbReference type="ARBA" id="ARBA00023015"/>
    </source>
</evidence>
<dbReference type="PANTHER" id="PTHR47338">
    <property type="entry name" value="ZN(II)2CYS6 TRANSCRIPTION FACTOR (EUROFUNG)-RELATED"/>
    <property type="match status" value="1"/>
</dbReference>
<feature type="compositionally biased region" description="Low complexity" evidence="6">
    <location>
        <begin position="346"/>
        <end position="372"/>
    </location>
</feature>
<evidence type="ECO:0000313" key="9">
    <source>
        <dbReference type="Proteomes" id="UP000243876"/>
    </source>
</evidence>
<keyword evidence="2" id="KW-0479">Metal-binding</keyword>
<gene>
    <name evidence="8" type="primary">SPOSA6832_01359</name>
</gene>
<dbReference type="SMART" id="SM00906">
    <property type="entry name" value="Fungal_trans"/>
    <property type="match status" value="1"/>
</dbReference>
<dbReference type="InterPro" id="IPR050815">
    <property type="entry name" value="TF_fung"/>
</dbReference>
<organism evidence="8 9">
    <name type="scientific">Sporidiobolus salmonicolor</name>
    <name type="common">Yeast-like fungus</name>
    <name type="synonym">Sporobolomyces salmonicolor</name>
    <dbReference type="NCBI Taxonomy" id="5005"/>
    <lineage>
        <taxon>Eukaryota</taxon>
        <taxon>Fungi</taxon>
        <taxon>Dikarya</taxon>
        <taxon>Basidiomycota</taxon>
        <taxon>Pucciniomycotina</taxon>
        <taxon>Microbotryomycetes</taxon>
        <taxon>Sporidiobolales</taxon>
        <taxon>Sporidiobolaceae</taxon>
        <taxon>Sporobolomyces</taxon>
    </lineage>
</organism>
<evidence type="ECO:0000256" key="6">
    <source>
        <dbReference type="SAM" id="MobiDB-lite"/>
    </source>
</evidence>
<feature type="region of interest" description="Disordered" evidence="6">
    <location>
        <begin position="291"/>
        <end position="372"/>
    </location>
</feature>
<accession>A0A0D6EIQ5</accession>
<feature type="compositionally biased region" description="Polar residues" evidence="6">
    <location>
        <begin position="331"/>
        <end position="345"/>
    </location>
</feature>
<feature type="compositionally biased region" description="Low complexity" evidence="6">
    <location>
        <begin position="305"/>
        <end position="317"/>
    </location>
</feature>
<feature type="region of interest" description="Disordered" evidence="6">
    <location>
        <begin position="950"/>
        <end position="973"/>
    </location>
</feature>
<proteinExistence type="predicted"/>
<feature type="compositionally biased region" description="Pro residues" evidence="6">
    <location>
        <begin position="189"/>
        <end position="204"/>
    </location>
</feature>
<feature type="compositionally biased region" description="Basic and acidic residues" evidence="6">
    <location>
        <begin position="101"/>
        <end position="121"/>
    </location>
</feature>
<evidence type="ECO:0000313" key="8">
    <source>
        <dbReference type="EMBL" id="CEQ39776.1"/>
    </source>
</evidence>
<feature type="compositionally biased region" description="Low complexity" evidence="6">
    <location>
        <begin position="145"/>
        <end position="156"/>
    </location>
</feature>
<dbReference type="PANTHER" id="PTHR47338:SF29">
    <property type="entry name" value="ZN(2)-C6 FUNGAL-TYPE DOMAIN-CONTAINING PROTEIN"/>
    <property type="match status" value="1"/>
</dbReference>
<feature type="region of interest" description="Disordered" evidence="6">
    <location>
        <begin position="1"/>
        <end position="40"/>
    </location>
</feature>
<dbReference type="Proteomes" id="UP000243876">
    <property type="component" value="Unassembled WGS sequence"/>
</dbReference>
<evidence type="ECO:0000256" key="1">
    <source>
        <dbReference type="ARBA" id="ARBA00004123"/>
    </source>
</evidence>
<evidence type="ECO:0000256" key="2">
    <source>
        <dbReference type="ARBA" id="ARBA00022723"/>
    </source>
</evidence>
<name>A0A0D6EIQ5_SPOSA</name>
<protein>
    <submittedName>
        <fullName evidence="8">SPOSA6832_01359-mRNA-1:cds</fullName>
    </submittedName>
</protein>
<dbReference type="GO" id="GO:0008270">
    <property type="term" value="F:zinc ion binding"/>
    <property type="evidence" value="ECO:0007669"/>
    <property type="project" value="InterPro"/>
</dbReference>
<comment type="subcellular location">
    <subcellularLocation>
        <location evidence="1">Nucleus</location>
    </subcellularLocation>
</comment>
<sequence>MADLAGPSPSTEEQQQYATRQLPPRQQQYDDVLGAGGSDFFLGRRYSQDELQGLGGVAQQALNGLPPLQESGGGALGMDERMGDEEGGEEGRGGRRGGKKGKVEELTDRVVELERRLRQQAESHAAQLSGRSAPPPAGPPPPPSAYAFPPTSSSYPGAPHTRSPSFPYVPSYPSPYASYAYSLGSPYSHPQPPPISSVPSPSLPTAPLSGYPPIQLPPPNNAHSPSAYGVPQPLPHPHSHEQNRRSLSTLSAVAGAVGVGEDLSAAAGGGWTPAESNLRFSAATEAPVSSLRGAGMGMGASEQGRSTWSTTSSLRTSQPQSQPPLQHIDSGGSTSTGGARPSSSWSGTTPPDSASTAATSTSHSANTSSSSTSYHPASSASFALAPELFAVLHPHYPASLPPLSVLHHLVATFFKRAAVPSVMLSRTKLLFALSLSPTDPRWPDEALLHAVCSYAAMFVSEDSLGGGEFGGLGLQGIPLGNDGESRQRSRYGQKEGDESAKDYHYRCAKRAIESALGDGNNGRGDGGGGGVGAGARRNLFQVLQATILSCYIAYLSAHFMDLWILSGTATRLIPPLGLNHLEPWDFDRNRSGPAYQDWGMSIRKVERAQLLGPVRDLEEHWERAVTFWMAFAVDRFASANTDWSTSIDEKDMTTHLPCMATLPAPSLSIDPNLGYIPALSTASPSFLEDTSAPIGSLGLYIKATILLGRVVNHLQRLPKYIKIPFGQTCSEAKRAAKALPEFVELDVAISKFKASHSANFYNNANSSIDGFLASAYAIPHLATILLHETLADRYDRTPSSSIQRCLAAAKCIINSTYYLYQSSYDLGGVDPFLPHCWSVAGRALVRDYVTRRYWGQMEEAETARQLAEHCLNFTTHCARSGSKIANSLLPLDENVRSRCAWLWSFSSVETNTPLSLLPRPWRVVQRKQSGVVLDLNDPAIAAALGFSEAERDTEMDANQGEGTADGEQCMGGR</sequence>
<feature type="compositionally biased region" description="Low complexity" evidence="6">
    <location>
        <begin position="163"/>
        <end position="188"/>
    </location>
</feature>
<keyword evidence="5" id="KW-0539">Nucleus</keyword>
<keyword evidence="9" id="KW-1185">Reference proteome</keyword>
<evidence type="ECO:0000256" key="4">
    <source>
        <dbReference type="ARBA" id="ARBA00023163"/>
    </source>
</evidence>
<dbReference type="GO" id="GO:0006351">
    <property type="term" value="P:DNA-templated transcription"/>
    <property type="evidence" value="ECO:0007669"/>
    <property type="project" value="InterPro"/>
</dbReference>
<keyword evidence="3" id="KW-0805">Transcription regulation</keyword>
<dbReference type="OrthoDB" id="39175at2759"/>
<feature type="compositionally biased region" description="Pro residues" evidence="6">
    <location>
        <begin position="133"/>
        <end position="144"/>
    </location>
</feature>